<dbReference type="EMBL" id="FCOC02000037">
    <property type="protein sequence ID" value="SAL55043.1"/>
    <property type="molecule type" value="Genomic_DNA"/>
</dbReference>
<dbReference type="Proteomes" id="UP000054893">
    <property type="component" value="Unassembled WGS sequence"/>
</dbReference>
<dbReference type="AlphaFoldDB" id="A0A158IF85"/>
<organism evidence="1 2">
    <name type="scientific">Caballeronia sordidicola</name>
    <name type="common">Burkholderia sordidicola</name>
    <dbReference type="NCBI Taxonomy" id="196367"/>
    <lineage>
        <taxon>Bacteria</taxon>
        <taxon>Pseudomonadati</taxon>
        <taxon>Pseudomonadota</taxon>
        <taxon>Betaproteobacteria</taxon>
        <taxon>Burkholderiales</taxon>
        <taxon>Burkholderiaceae</taxon>
        <taxon>Caballeronia</taxon>
    </lineage>
</organism>
<name>A0A158IF85_CABSO</name>
<gene>
    <name evidence="1" type="ORF">AWB64_06064</name>
</gene>
<evidence type="ECO:0000313" key="2">
    <source>
        <dbReference type="Proteomes" id="UP000054893"/>
    </source>
</evidence>
<evidence type="ECO:0000313" key="1">
    <source>
        <dbReference type="EMBL" id="SAL55043.1"/>
    </source>
</evidence>
<proteinExistence type="predicted"/>
<sequence length="202" mass="21414">MPSAMAPAPTAEAFFPSARPPSLMVYELAPTDVPPPPAIAFGPNAKLSVLAWLFAPIAMPDPIAYAESPIAIPPILVGAFVSTSTNESTPIATPSEMLEAAPLPRIAVSAAIAAPAPARLMPPTATCARMALEIAVLARLLLLRPVASSETATHDPVDSFQTDLYDLFMLYTFYKKIENRLAARQNRSPPLFRMTNACVASA</sequence>
<protein>
    <submittedName>
        <fullName evidence="1">Uncharacterized protein</fullName>
    </submittedName>
</protein>
<accession>A0A158IF85</accession>
<reference evidence="1 2" key="1">
    <citation type="submission" date="2016-01" db="EMBL/GenBank/DDBJ databases">
        <authorList>
            <person name="Oliw E.H."/>
        </authorList>
    </citation>
    <scope>NUCLEOTIDE SEQUENCE [LARGE SCALE GENOMIC DNA]</scope>
    <source>
        <strain evidence="1">LMG 22029</strain>
    </source>
</reference>